<feature type="compositionally biased region" description="Low complexity" evidence="1">
    <location>
        <begin position="1073"/>
        <end position="1088"/>
    </location>
</feature>
<feature type="compositionally biased region" description="Polar residues" evidence="1">
    <location>
        <begin position="1816"/>
        <end position="1831"/>
    </location>
</feature>
<feature type="region of interest" description="Disordered" evidence="1">
    <location>
        <begin position="572"/>
        <end position="600"/>
    </location>
</feature>
<feature type="compositionally biased region" description="Polar residues" evidence="1">
    <location>
        <begin position="2451"/>
        <end position="2480"/>
    </location>
</feature>
<dbReference type="RefSeq" id="XP_047741281.1">
    <property type="nucleotide sequence ID" value="XM_047885325.1"/>
</dbReference>
<name>A0A979FXN8_HYAAZ</name>
<feature type="region of interest" description="Disordered" evidence="1">
    <location>
        <begin position="1220"/>
        <end position="1300"/>
    </location>
</feature>
<feature type="region of interest" description="Disordered" evidence="1">
    <location>
        <begin position="1072"/>
        <end position="1098"/>
    </location>
</feature>
<feature type="compositionally biased region" description="Polar residues" evidence="1">
    <location>
        <begin position="573"/>
        <end position="599"/>
    </location>
</feature>
<dbReference type="PANTHER" id="PTHR33480">
    <property type="entry name" value="SET DOMAIN-CONTAINING PROTEIN-RELATED"/>
    <property type="match status" value="1"/>
</dbReference>
<sequence length="2495" mass="278928">MYNLSAMNGSSSSISLEMENIYIKEEPADKQEIPVISVKEEAISVKEESFIVKEEPIEVDGNEVPSAAFESHQNNYSSFMPCKKEDPCNGLDADCTGQSLLVISDVPGDVKPAVSIFYDHSATTEQFDATLNMVKSITITELSVASCSRSDTAQFGTIQNQLKEVPNKQKQSKKPQKPHSFCQKKIHKLPSHRMTVHRNKTEVLKIKNNSHKEKIRHLTLQRKLGILQYNRKMAFIGHGKFFHQRFSSDKSKLVLCRMCKGYVNRKIISRHKCSVIVSKPQRKMDKSLSADFSRRILNKSKDDEVGAMSKADKIILSLGLEYFKKIPTRVKQNCSKVRAYMRNLSRITIEAKRLAECKGELLETEGIFDKTNLGVIEHAINNLALKDGNVKHGIKASLGYDFQRAIHDRLGLYVKENNETKCIQLQELLKSWKILLKTIFKNSKSALRKKHSEVFSIPKSVIDQEMSQKLQNFDNEPISSTQKNGFSLDKFREVEGYAKKVEKIPDMSTTARRSTRYSLKMAAFQSPSDFSNFEPSEVNSTNAKFGPESENPTLTTISNSPATTNHLEAALNMGNNTSRVKTSDTYGSGSDAENSNNEQLGKRVVQKGKCARPCPFCEKMVYKLPRHLMRVHRDKPEILKLKSYSNDEKFQHLTALRRLGIFQYNKKMALVGSNNFLCEQSFTDTSKLVLCITCKGFFNRAYFSRHKCTGEVPKPQNVKILTSMNGSLSAGFSKSIVNGIRDDKIGVVAKSDRTILSLGQEYYKEHYVHDENINSCQMIRSYMRNLAKITIETKRLAESKCEYLETEDIFRKNNLGVILCAINNLVTKDGNVSHGMKASLRYDFQRAIQDLSGLYFMSNDQEKCAELTELQKSWKVHWRTSSMISEDPLKKKSLGALSSCKNLISKETLQKLQNFANEQIQKHQQCGFPPEKFLEVRNAVFTCLVLHNAKRANKISSLKVSDVEDALSGERLQDDDSKRHFVCRILSKKTSKWLRILVPIELQESISFLINKDKRKMAGICEDNFFCFPSLHNSSKHVKGTNILIKMSSIAGTKVTISQIRRFLSPAAANKASENVSEESPVSSNNNEGAQISEAVGGNTDCYPEPASQAKEMKELLETSTAGRFIRNAPEITAQQSTTIFPNHESSGVINEDKSGQKSEACLCRPPGPACSGQQAPPTPPCVSCGMGNNIEAPVETLIEAPVDAQNEVLDEAQVAAYDAHPPDHLPFSAKLSDRPEEASPTSTTINDLDATTNNSSAALSSVKNTARSMSSNTHCPESNADSSDGEQLGKGEVSNKLNQYKSPRRPCPFCQKMIYQLPRHLMKVHCSEPEVFKMKTCSQKEKIQHLTALRKLGIYQHNKKMALLGSENLLSQQSLSAGNKLVLCLTCKGFFGRKFFFRHKCIGVVPKPQEVAILTCMDESLSAEFFKNIVNDIRADKVGRVAKSDKIIFSLGLEYYKWHYAREKTNESGTKIRVYMRNLSKIIIEAKRIAYSKGELLETEDIFKEENFDVIVCAINNLVTNDGNVTHNMKIFLGYDFQHAIQDLLALYAETGDKAKCTELQKLQKCWKMHWKTTFKSSQLALKRKQSEALSSPKNLITKETLQKMQNFATEQIQKHQQCGFPPENFVEIRNAVYSCLVLHNAKCANKISSLKVSDVEDVLSGESLQDDDSKRHFVCRILGKKTSNLISILVPIELQESISFLINKDKRKMAGICEDNFFCFPSLHNSSKHVQGTNILIKMSSIAGTKVTISQIHRFLSPAAANKAFENACEESQGSSKNTGGCLISEAVAENSDPCPEPESHTMEMEEIPEPTSAARSSSIVPSHESSGVFSEDESGPKSEASLHWPQGLDCGGQQASPPSPCVLHQMETQVEAQAEISVEAQAETLVEAQAEISVGAQAEISVEAQAETRVEAQAETSVEAQAEISVDEAEISVERQIQAPVEQVKAPNAPAPPRPISSKYTGPVEVNPASITDNDSCATTNQSSAALSPVKNISKMEPSDTHCSGSDTEPEVSKMALLSTEDFLSKQASSDGSKPALCTTCKRFFSRKSLSIHECTGEVQQPQNIAILTSTDDSLSTEFSENIVNKIRDDEVGVVAKSDELIFTLGLEYYKWHYAQETANESGTKIRLYMRNLSKVIMEAKRIAYSKGEHLETEDIFKEENFDVIVCAINNLVTKDGNVTHSMKIFFGYDFQHAIQDLLGLYVEAGDKAKCTELQKLQKCWKMHWKTTFKSSQLALKRKRSEALSSPKNLITKETLQKLQNFSNEQIQKHQQCGFPPENFVEVRNAVYTCLVLHNANHANKISSLKVSDVEDALSGESLQDDDSRRHFVCRILGKETSNSISILVPVELQESISFLINKDKRKMAGICGDNVFCFPSLHNSCKHVQDNNILTIMSSNAGTKVNITQIRHVLSPATEAEDNTNNETLRLRNKRQPEPDNEQEFDDLSSDRWSNTDQALLDQSNISGANISETSPTTPCTARGLRYKKRFKRDE</sequence>
<accession>A0A979FXN8</accession>
<evidence type="ECO:0000313" key="3">
    <source>
        <dbReference type="RefSeq" id="XP_047741280.1"/>
    </source>
</evidence>
<proteinExistence type="predicted"/>
<evidence type="ECO:0000313" key="4">
    <source>
        <dbReference type="RefSeq" id="XP_047741281.1"/>
    </source>
</evidence>
<dbReference type="Proteomes" id="UP000694843">
    <property type="component" value="Unplaced"/>
</dbReference>
<organism evidence="2 5">
    <name type="scientific">Hyalella azteca</name>
    <name type="common">Amphipod</name>
    <dbReference type="NCBI Taxonomy" id="294128"/>
    <lineage>
        <taxon>Eukaryota</taxon>
        <taxon>Metazoa</taxon>
        <taxon>Ecdysozoa</taxon>
        <taxon>Arthropoda</taxon>
        <taxon>Crustacea</taxon>
        <taxon>Multicrustacea</taxon>
        <taxon>Malacostraca</taxon>
        <taxon>Eumalacostraca</taxon>
        <taxon>Peracarida</taxon>
        <taxon>Amphipoda</taxon>
        <taxon>Senticaudata</taxon>
        <taxon>Talitrida</taxon>
        <taxon>Talitroidea</taxon>
        <taxon>Hyalellidae</taxon>
        <taxon>Hyalella</taxon>
    </lineage>
</organism>
<dbReference type="RefSeq" id="XP_047741282.1">
    <property type="nucleotide sequence ID" value="XM_047885326.1"/>
</dbReference>
<reference evidence="3 4" key="1">
    <citation type="submission" date="2025-04" db="UniProtKB">
        <authorList>
            <consortium name="RefSeq"/>
        </authorList>
    </citation>
    <scope>IDENTIFICATION</scope>
    <source>
        <tissue evidence="3 4">Whole organism</tissue>
    </source>
</reference>
<feature type="compositionally biased region" description="Acidic residues" evidence="1">
    <location>
        <begin position="2439"/>
        <end position="2448"/>
    </location>
</feature>
<dbReference type="GeneID" id="108677294"/>
<evidence type="ECO:0000313" key="2">
    <source>
        <dbReference type="Proteomes" id="UP000694843"/>
    </source>
</evidence>
<dbReference type="RefSeq" id="XP_047741280.1">
    <property type="nucleotide sequence ID" value="XM_047885324.1"/>
</dbReference>
<feature type="compositionally biased region" description="Basic residues" evidence="1">
    <location>
        <begin position="170"/>
        <end position="182"/>
    </location>
</feature>
<evidence type="ECO:0000313" key="5">
    <source>
        <dbReference type="RefSeq" id="XP_047741282.1"/>
    </source>
</evidence>
<feature type="compositionally biased region" description="Polar residues" evidence="1">
    <location>
        <begin position="550"/>
        <end position="560"/>
    </location>
</feature>
<keyword evidence="2" id="KW-1185">Reference proteome</keyword>
<gene>
    <name evidence="3 4 5" type="primary">LOC108677294</name>
</gene>
<protein>
    <submittedName>
        <fullName evidence="3 4">Uncharacterized protein LOC108677294 isoform X1</fullName>
    </submittedName>
</protein>
<feature type="compositionally biased region" description="Polar residues" evidence="1">
    <location>
        <begin position="532"/>
        <end position="543"/>
    </location>
</feature>
<evidence type="ECO:0000256" key="1">
    <source>
        <dbReference type="SAM" id="MobiDB-lite"/>
    </source>
</evidence>
<feature type="region of interest" description="Disordered" evidence="1">
    <location>
        <begin position="1792"/>
        <end position="1863"/>
    </location>
</feature>
<dbReference type="OrthoDB" id="6382319at2759"/>
<feature type="compositionally biased region" description="Polar residues" evidence="1">
    <location>
        <begin position="1263"/>
        <end position="1283"/>
    </location>
</feature>
<feature type="region of interest" description="Disordered" evidence="1">
    <location>
        <begin position="532"/>
        <end position="560"/>
    </location>
</feature>
<feature type="region of interest" description="Disordered" evidence="1">
    <location>
        <begin position="163"/>
        <end position="182"/>
    </location>
</feature>
<feature type="region of interest" description="Disordered" evidence="1">
    <location>
        <begin position="2418"/>
        <end position="2481"/>
    </location>
</feature>
<feature type="compositionally biased region" description="Low complexity" evidence="1">
    <location>
        <begin position="1251"/>
        <end position="1262"/>
    </location>
</feature>
<dbReference type="PANTHER" id="PTHR33480:SF1">
    <property type="entry name" value="TYR RECOMBINASE DOMAIN-CONTAINING PROTEIN"/>
    <property type="match status" value="1"/>
</dbReference>